<evidence type="ECO:0000256" key="4">
    <source>
        <dbReference type="PROSITE-ProRule" id="PRU01161"/>
    </source>
</evidence>
<organism evidence="8">
    <name type="scientific">Chlamydomonas leiostraca</name>
    <dbReference type="NCBI Taxonomy" id="1034604"/>
    <lineage>
        <taxon>Eukaryota</taxon>
        <taxon>Viridiplantae</taxon>
        <taxon>Chlorophyta</taxon>
        <taxon>core chlorophytes</taxon>
        <taxon>Chlorophyceae</taxon>
        <taxon>CS clade</taxon>
        <taxon>Chlamydomonadales</taxon>
        <taxon>Chlamydomonadaceae</taxon>
        <taxon>Chlamydomonas</taxon>
    </lineage>
</organism>
<dbReference type="GO" id="GO:0016042">
    <property type="term" value="P:lipid catabolic process"/>
    <property type="evidence" value="ECO:0007669"/>
    <property type="project" value="UniProtKB-UniRule"/>
</dbReference>
<protein>
    <recommendedName>
        <fullName evidence="5">Patatin</fullName>
        <ecNumber evidence="5">3.1.1.-</ecNumber>
    </recommendedName>
</protein>
<keyword evidence="1 4" id="KW-0378">Hydrolase</keyword>
<sequence>MTGPLRTTGGASTSGCSHQTVFRPRLFCARPRNLVSRALSEREDFGRSGEKVDLILSSGFLAFANHSGFLQAVEEAGLRVGGVMGTSAGALAGSLYCAGYKPHEVAEHLSSTPPISFLRPSLAPWRGGLLSLDGVVERLRELLPATFEELNMELAVGVVTADGRHQLIDSGPLPEAVAASAAIPFVFQSVDIPGHTQRNPYKDGGVVDRIGLAAWRDRRRSQLKAAGLNPARVPPALVHVISRSSPFSGFDDVGALSEPQVCVVRSPKAGVNFFSLGDFEGHMSASRQRARPVLVEALTSGRVGGGVSAGAVAGAASAAARGDQRSPERKRFVSTA</sequence>
<accession>A0A7S0WPM6</accession>
<dbReference type="Gene3D" id="3.40.1090.10">
    <property type="entry name" value="Cytosolic phospholipase A2 catalytic domain"/>
    <property type="match status" value="2"/>
</dbReference>
<dbReference type="InterPro" id="IPR050301">
    <property type="entry name" value="NTE"/>
</dbReference>
<keyword evidence="3 4" id="KW-0443">Lipid metabolism</keyword>
<evidence type="ECO:0000256" key="2">
    <source>
        <dbReference type="ARBA" id="ARBA00022963"/>
    </source>
</evidence>
<dbReference type="PANTHER" id="PTHR14226:SF29">
    <property type="entry name" value="NEUROPATHY TARGET ESTERASE SWS"/>
    <property type="match status" value="1"/>
</dbReference>
<dbReference type="GO" id="GO:0016298">
    <property type="term" value="F:lipase activity"/>
    <property type="evidence" value="ECO:0007669"/>
    <property type="project" value="UniProtKB-ARBA"/>
</dbReference>
<feature type="active site" description="Nucleophile" evidence="4">
    <location>
        <position position="87"/>
    </location>
</feature>
<evidence type="ECO:0000259" key="7">
    <source>
        <dbReference type="PROSITE" id="PS51635"/>
    </source>
</evidence>
<dbReference type="Pfam" id="PF01734">
    <property type="entry name" value="Patatin"/>
    <property type="match status" value="1"/>
</dbReference>
<comment type="function">
    <text evidence="5">Lipolytic acyl hydrolase (LAH).</text>
</comment>
<dbReference type="EMBL" id="HBFB01013724">
    <property type="protein sequence ID" value="CAD8676957.1"/>
    <property type="molecule type" value="Transcribed_RNA"/>
</dbReference>
<dbReference type="GO" id="GO:0052689">
    <property type="term" value="F:carboxylic ester hydrolase activity"/>
    <property type="evidence" value="ECO:0007669"/>
    <property type="project" value="UniProtKB-ARBA"/>
</dbReference>
<evidence type="ECO:0000313" key="8">
    <source>
        <dbReference type="EMBL" id="CAD8676957.1"/>
    </source>
</evidence>
<comment type="caution">
    <text evidence="4">Lacks conserved residue(s) required for the propagation of feature annotation.</text>
</comment>
<feature type="region of interest" description="Disordered" evidence="6">
    <location>
        <begin position="317"/>
        <end position="336"/>
    </location>
</feature>
<feature type="short sequence motif" description="GXSXG" evidence="4">
    <location>
        <begin position="85"/>
        <end position="89"/>
    </location>
</feature>
<dbReference type="PROSITE" id="PS51635">
    <property type="entry name" value="PNPLA"/>
    <property type="match status" value="1"/>
</dbReference>
<feature type="active site" description="Proton acceptor" evidence="4">
    <location>
        <position position="203"/>
    </location>
</feature>
<dbReference type="EC" id="3.1.1.-" evidence="5"/>
<dbReference type="InterPro" id="IPR002641">
    <property type="entry name" value="PNPLA_dom"/>
</dbReference>
<name>A0A7S0WPM6_9CHLO</name>
<feature type="short sequence motif" description="DGA/G" evidence="4">
    <location>
        <begin position="203"/>
        <end position="205"/>
    </location>
</feature>
<evidence type="ECO:0000256" key="1">
    <source>
        <dbReference type="ARBA" id="ARBA00022801"/>
    </source>
</evidence>
<evidence type="ECO:0000256" key="6">
    <source>
        <dbReference type="SAM" id="MobiDB-lite"/>
    </source>
</evidence>
<evidence type="ECO:0000256" key="3">
    <source>
        <dbReference type="ARBA" id="ARBA00023098"/>
    </source>
</evidence>
<dbReference type="AlphaFoldDB" id="A0A7S0WPM6"/>
<proteinExistence type="inferred from homology"/>
<feature type="domain" description="PNPLA" evidence="7">
    <location>
        <begin position="54"/>
        <end position="216"/>
    </location>
</feature>
<comment type="similarity">
    <text evidence="5">Belongs to the patatin family.</text>
</comment>
<reference evidence="8" key="1">
    <citation type="submission" date="2021-01" db="EMBL/GenBank/DDBJ databases">
        <authorList>
            <person name="Corre E."/>
            <person name="Pelletier E."/>
            <person name="Niang G."/>
            <person name="Scheremetjew M."/>
            <person name="Finn R."/>
            <person name="Kale V."/>
            <person name="Holt S."/>
            <person name="Cochrane G."/>
            <person name="Meng A."/>
            <person name="Brown T."/>
            <person name="Cohen L."/>
        </authorList>
    </citation>
    <scope>NUCLEOTIDE SEQUENCE</scope>
    <source>
        <strain evidence="8">SAG 11-49</strain>
    </source>
</reference>
<keyword evidence="2 4" id="KW-0442">Lipid degradation</keyword>
<evidence type="ECO:0000256" key="5">
    <source>
        <dbReference type="RuleBase" id="RU361262"/>
    </source>
</evidence>
<dbReference type="InterPro" id="IPR016035">
    <property type="entry name" value="Acyl_Trfase/lysoPLipase"/>
</dbReference>
<feature type="compositionally biased region" description="Basic and acidic residues" evidence="6">
    <location>
        <begin position="322"/>
        <end position="336"/>
    </location>
</feature>
<gene>
    <name evidence="8" type="ORF">CLEI1391_LOCUS7722</name>
</gene>
<dbReference type="SUPFAM" id="SSF52151">
    <property type="entry name" value="FabD/lysophospholipase-like"/>
    <property type="match status" value="1"/>
</dbReference>
<comment type="domain">
    <text evidence="5">The nitrogen atoms of the two glycine residues in the GGXR motif define the oxyanion hole, and stabilize the oxyanion that forms during the nucleophilic attack by the catalytic serine during substrate cleavage.</text>
</comment>
<dbReference type="PANTHER" id="PTHR14226">
    <property type="entry name" value="NEUROPATHY TARGET ESTERASE/SWISS CHEESE D.MELANOGASTER"/>
    <property type="match status" value="1"/>
</dbReference>